<reference evidence="2 3" key="1">
    <citation type="journal article" date="2012" name="Genome Biol.">
        <title>Sequencing three crocodilian genomes to illuminate the evolution of archosaurs and amniotes.</title>
        <authorList>
            <person name="St John J.A."/>
            <person name="Braun E.L."/>
            <person name="Isberg S.R."/>
            <person name="Miles L.G."/>
            <person name="Chong A.Y."/>
            <person name="Gongora J."/>
            <person name="Dalzell P."/>
            <person name="Moran C."/>
            <person name="Bed'hom B."/>
            <person name="Abzhanov A."/>
            <person name="Burgess S.C."/>
            <person name="Cooksey A.M."/>
            <person name="Castoe T.A."/>
            <person name="Crawford N.G."/>
            <person name="Densmore L.D."/>
            <person name="Drew J.C."/>
            <person name="Edwards S.V."/>
            <person name="Faircloth B.C."/>
            <person name="Fujita M.K."/>
            <person name="Greenwold M.J."/>
            <person name="Hoffmann F.G."/>
            <person name="Howard J.M."/>
            <person name="Iguchi T."/>
            <person name="Janes D.E."/>
            <person name="Khan S.Y."/>
            <person name="Kohno S."/>
            <person name="de Koning A.J."/>
            <person name="Lance S.L."/>
            <person name="McCarthy F.M."/>
            <person name="McCormack J.E."/>
            <person name="Merchant M.E."/>
            <person name="Peterson D.G."/>
            <person name="Pollock D.D."/>
            <person name="Pourmand N."/>
            <person name="Raney B.J."/>
            <person name="Roessler K.A."/>
            <person name="Sanford J.R."/>
            <person name="Sawyer R.H."/>
            <person name="Schmidt C.J."/>
            <person name="Triplett E.W."/>
            <person name="Tuberville T.D."/>
            <person name="Venegas-Anaya M."/>
            <person name="Howard J.T."/>
            <person name="Jarvis E.D."/>
            <person name="Guillette L.J.Jr."/>
            <person name="Glenn T.C."/>
            <person name="Green R.E."/>
            <person name="Ray D.A."/>
        </authorList>
    </citation>
    <scope>NUCLEOTIDE SEQUENCE [LARGE SCALE GENOMIC DNA]</scope>
    <source>
        <strain evidence="2">KSC_2009_1</strain>
    </source>
</reference>
<dbReference type="EMBL" id="AKHW03000499">
    <property type="protein sequence ID" value="KYO46530.1"/>
    <property type="molecule type" value="Genomic_DNA"/>
</dbReference>
<evidence type="ECO:0000313" key="2">
    <source>
        <dbReference type="EMBL" id="KYO46530.1"/>
    </source>
</evidence>
<accession>A0A151PC26</accession>
<organism evidence="2 3">
    <name type="scientific">Alligator mississippiensis</name>
    <name type="common">American alligator</name>
    <dbReference type="NCBI Taxonomy" id="8496"/>
    <lineage>
        <taxon>Eukaryota</taxon>
        <taxon>Metazoa</taxon>
        <taxon>Chordata</taxon>
        <taxon>Craniata</taxon>
        <taxon>Vertebrata</taxon>
        <taxon>Euteleostomi</taxon>
        <taxon>Archelosauria</taxon>
        <taxon>Archosauria</taxon>
        <taxon>Crocodylia</taxon>
        <taxon>Alligatoridae</taxon>
        <taxon>Alligatorinae</taxon>
        <taxon>Alligator</taxon>
    </lineage>
</organism>
<evidence type="ECO:0000313" key="3">
    <source>
        <dbReference type="Proteomes" id="UP000050525"/>
    </source>
</evidence>
<proteinExistence type="predicted"/>
<comment type="caution">
    <text evidence="2">The sequence shown here is derived from an EMBL/GenBank/DDBJ whole genome shotgun (WGS) entry which is preliminary data.</text>
</comment>
<protein>
    <submittedName>
        <fullName evidence="2">Uncharacterized protein</fullName>
    </submittedName>
</protein>
<keyword evidence="3" id="KW-1185">Reference proteome</keyword>
<dbReference type="Proteomes" id="UP000050525">
    <property type="component" value="Unassembled WGS sequence"/>
</dbReference>
<feature type="region of interest" description="Disordered" evidence="1">
    <location>
        <begin position="1"/>
        <end position="37"/>
    </location>
</feature>
<gene>
    <name evidence="2" type="ORF">Y1Q_0018325</name>
</gene>
<name>A0A151PC26_ALLMI</name>
<sequence length="66" mass="7217">MDPDTRCFPCQGQHLDTEGESAGPSKDAGSGMPPPTTGVLWMHQLHQRCHLQLVAVMEEKVDDTQA</sequence>
<dbReference type="AlphaFoldDB" id="A0A151PC26"/>
<evidence type="ECO:0000256" key="1">
    <source>
        <dbReference type="SAM" id="MobiDB-lite"/>
    </source>
</evidence>